<sequence length="335" mass="38273">METNHDHVLLTSAELSYMWTTYLSDSMAICVFKYFLKHMEDEEIKSLVILAMQLSEEHIRFISETFSKEKIQIPQGFTDQDVNLEAKRLFTDVFYLKYLKQTAKAGLTAYGRVLQSTYRQDILDFFNTCIKETSDLNTKATQLLLEKGLAMRPPTIPYPNKIEFVHKQSFILEGLGRRKAFTGSEITNLHSNILTNYLGTALATAFSQVAESNKVQNYFLRGKEIALKHIKVFGSYLEMCSLPLPMSYNQDVTESKESPFSDKLMMFHFSLMIYAGIGNYGVSISESQRSDMNVDYSRLMAEVMKYSEDGANLMIANEWMEQPPLAANRSDLAKG</sequence>
<evidence type="ECO:0000313" key="1">
    <source>
        <dbReference type="EMBL" id="MBP2242931.1"/>
    </source>
</evidence>
<dbReference type="EMBL" id="JAGIKZ010000029">
    <property type="protein sequence ID" value="MBP2242931.1"/>
    <property type="molecule type" value="Genomic_DNA"/>
</dbReference>
<evidence type="ECO:0000313" key="2">
    <source>
        <dbReference type="Proteomes" id="UP001519293"/>
    </source>
</evidence>
<protein>
    <recommendedName>
        <fullName evidence="3">DUF3231 family protein</fullName>
    </recommendedName>
</protein>
<dbReference type="InterPro" id="IPR012347">
    <property type="entry name" value="Ferritin-like"/>
</dbReference>
<organism evidence="1 2">
    <name type="scientific">Cytobacillus eiseniae</name>
    <dbReference type="NCBI Taxonomy" id="762947"/>
    <lineage>
        <taxon>Bacteria</taxon>
        <taxon>Bacillati</taxon>
        <taxon>Bacillota</taxon>
        <taxon>Bacilli</taxon>
        <taxon>Bacillales</taxon>
        <taxon>Bacillaceae</taxon>
        <taxon>Cytobacillus</taxon>
    </lineage>
</organism>
<accession>A0ABS4RJ88</accession>
<dbReference type="RefSeq" id="WP_066391933.1">
    <property type="nucleotide sequence ID" value="NZ_JAGIKZ010000029.1"/>
</dbReference>
<gene>
    <name evidence="1" type="ORF">J2Z40_003513</name>
</gene>
<dbReference type="InterPro" id="IPR021617">
    <property type="entry name" value="DUF3231"/>
</dbReference>
<proteinExistence type="predicted"/>
<reference evidence="1 2" key="1">
    <citation type="submission" date="2021-03" db="EMBL/GenBank/DDBJ databases">
        <title>Genomic Encyclopedia of Type Strains, Phase IV (KMG-IV): sequencing the most valuable type-strain genomes for metagenomic binning, comparative biology and taxonomic classification.</title>
        <authorList>
            <person name="Goeker M."/>
        </authorList>
    </citation>
    <scope>NUCLEOTIDE SEQUENCE [LARGE SCALE GENOMIC DNA]</scope>
    <source>
        <strain evidence="1 2">DSM 26675</strain>
    </source>
</reference>
<name>A0ABS4RJ88_9BACI</name>
<keyword evidence="2" id="KW-1185">Reference proteome</keyword>
<comment type="caution">
    <text evidence="1">The sequence shown here is derived from an EMBL/GenBank/DDBJ whole genome shotgun (WGS) entry which is preliminary data.</text>
</comment>
<dbReference type="Proteomes" id="UP001519293">
    <property type="component" value="Unassembled WGS sequence"/>
</dbReference>
<dbReference type="Pfam" id="PF11553">
    <property type="entry name" value="DUF3231"/>
    <property type="match status" value="2"/>
</dbReference>
<evidence type="ECO:0008006" key="3">
    <source>
        <dbReference type="Google" id="ProtNLM"/>
    </source>
</evidence>
<dbReference type="Gene3D" id="1.20.1260.10">
    <property type="match status" value="2"/>
</dbReference>